<feature type="compositionally biased region" description="Basic residues" evidence="1">
    <location>
        <begin position="96"/>
        <end position="108"/>
    </location>
</feature>
<feature type="compositionally biased region" description="Polar residues" evidence="1">
    <location>
        <begin position="39"/>
        <end position="54"/>
    </location>
</feature>
<name>A0ABW6SBT0_9NOCA</name>
<feature type="region of interest" description="Disordered" evidence="1">
    <location>
        <begin position="1"/>
        <end position="120"/>
    </location>
</feature>
<dbReference type="EMBL" id="JBIAQY010000021">
    <property type="protein sequence ID" value="MFF3573738.1"/>
    <property type="molecule type" value="Genomic_DNA"/>
</dbReference>
<feature type="compositionally biased region" description="Basic and acidic residues" evidence="1">
    <location>
        <begin position="75"/>
        <end position="93"/>
    </location>
</feature>
<sequence length="120" mass="12837">MTEYLTGSRPAAIAMTGAPSAMPAANSEVDKPAVPSEPPTSTAIRSNSPETMNSDVPCAKTATASMNTTMGMRKYSPDTGHRSHTHGTRDELQNRANHHPTARNRHHPALRDTHTAPIAQ</sequence>
<protein>
    <submittedName>
        <fullName evidence="2">Uncharacterized protein</fullName>
    </submittedName>
</protein>
<evidence type="ECO:0000313" key="3">
    <source>
        <dbReference type="Proteomes" id="UP001601992"/>
    </source>
</evidence>
<evidence type="ECO:0000313" key="2">
    <source>
        <dbReference type="EMBL" id="MFF3573738.1"/>
    </source>
</evidence>
<organism evidence="2 3">
    <name type="scientific">Nocardia jiangxiensis</name>
    <dbReference type="NCBI Taxonomy" id="282685"/>
    <lineage>
        <taxon>Bacteria</taxon>
        <taxon>Bacillati</taxon>
        <taxon>Actinomycetota</taxon>
        <taxon>Actinomycetes</taxon>
        <taxon>Mycobacteriales</taxon>
        <taxon>Nocardiaceae</taxon>
        <taxon>Nocardia</taxon>
    </lineage>
</organism>
<comment type="caution">
    <text evidence="2">The sequence shown here is derived from an EMBL/GenBank/DDBJ whole genome shotgun (WGS) entry which is preliminary data.</text>
</comment>
<evidence type="ECO:0000256" key="1">
    <source>
        <dbReference type="SAM" id="MobiDB-lite"/>
    </source>
</evidence>
<dbReference type="Proteomes" id="UP001601992">
    <property type="component" value="Unassembled WGS sequence"/>
</dbReference>
<dbReference type="RefSeq" id="WP_157186630.1">
    <property type="nucleotide sequence ID" value="NZ_JBIAQY010000021.1"/>
</dbReference>
<gene>
    <name evidence="2" type="ORF">ACFYXQ_38875</name>
</gene>
<proteinExistence type="predicted"/>
<accession>A0ABW6SBT0</accession>
<keyword evidence="3" id="KW-1185">Reference proteome</keyword>
<reference evidence="2 3" key="1">
    <citation type="submission" date="2024-10" db="EMBL/GenBank/DDBJ databases">
        <title>The Natural Products Discovery Center: Release of the First 8490 Sequenced Strains for Exploring Actinobacteria Biosynthetic Diversity.</title>
        <authorList>
            <person name="Kalkreuter E."/>
            <person name="Kautsar S.A."/>
            <person name="Yang D."/>
            <person name="Bader C.D."/>
            <person name="Teijaro C.N."/>
            <person name="Fluegel L."/>
            <person name="Davis C.M."/>
            <person name="Simpson J.R."/>
            <person name="Lauterbach L."/>
            <person name="Steele A.D."/>
            <person name="Gui C."/>
            <person name="Meng S."/>
            <person name="Li G."/>
            <person name="Viehrig K."/>
            <person name="Ye F."/>
            <person name="Su P."/>
            <person name="Kiefer A.F."/>
            <person name="Nichols A."/>
            <person name="Cepeda A.J."/>
            <person name="Yan W."/>
            <person name="Fan B."/>
            <person name="Jiang Y."/>
            <person name="Adhikari A."/>
            <person name="Zheng C.-J."/>
            <person name="Schuster L."/>
            <person name="Cowan T.M."/>
            <person name="Smanski M.J."/>
            <person name="Chevrette M.G."/>
            <person name="De Carvalho L.P.S."/>
            <person name="Shen B."/>
        </authorList>
    </citation>
    <scope>NUCLEOTIDE SEQUENCE [LARGE SCALE GENOMIC DNA]</scope>
    <source>
        <strain evidence="2 3">NPDC002593</strain>
    </source>
</reference>